<proteinExistence type="predicted"/>
<name>A0A914DIB9_9BILA</name>
<keyword evidence="1" id="KW-0472">Membrane</keyword>
<keyword evidence="1" id="KW-0812">Transmembrane</keyword>
<keyword evidence="2" id="KW-1185">Reference proteome</keyword>
<dbReference type="Proteomes" id="UP000887540">
    <property type="component" value="Unplaced"/>
</dbReference>
<sequence length="210" mass="23084">MTTHQETAKTPDYDPRSNSSIINFLLSGIDGGYKKGSLICSSDADESPYSKTITLGQFPLYTESVRRGFGVVSILLGLLGIGVIVAAALHQLSLSITIPVAVISILFCILTGAIFIAAPIAQHRYILVELECKKCNGGHTVLYDAITKMKRRRFGCYTKQTCMTLQVSSAERSYEFIDAAFEEMPHRLGPPVPGAYDCKDWADEFYNKIS</sequence>
<feature type="transmembrane region" description="Helical" evidence="1">
    <location>
        <begin position="69"/>
        <end position="90"/>
    </location>
</feature>
<evidence type="ECO:0000313" key="2">
    <source>
        <dbReference type="Proteomes" id="UP000887540"/>
    </source>
</evidence>
<dbReference type="WBParaSite" id="ACRNAN_scaffold2830.g12419.t1">
    <property type="protein sequence ID" value="ACRNAN_scaffold2830.g12419.t1"/>
    <property type="gene ID" value="ACRNAN_scaffold2830.g12419"/>
</dbReference>
<feature type="transmembrane region" description="Helical" evidence="1">
    <location>
        <begin position="96"/>
        <end position="118"/>
    </location>
</feature>
<evidence type="ECO:0000313" key="3">
    <source>
        <dbReference type="WBParaSite" id="ACRNAN_scaffold2830.g12419.t1"/>
    </source>
</evidence>
<organism evidence="2 3">
    <name type="scientific">Acrobeloides nanus</name>
    <dbReference type="NCBI Taxonomy" id="290746"/>
    <lineage>
        <taxon>Eukaryota</taxon>
        <taxon>Metazoa</taxon>
        <taxon>Ecdysozoa</taxon>
        <taxon>Nematoda</taxon>
        <taxon>Chromadorea</taxon>
        <taxon>Rhabditida</taxon>
        <taxon>Tylenchina</taxon>
        <taxon>Cephalobomorpha</taxon>
        <taxon>Cephaloboidea</taxon>
        <taxon>Cephalobidae</taxon>
        <taxon>Acrobeloides</taxon>
    </lineage>
</organism>
<keyword evidence="1" id="KW-1133">Transmembrane helix</keyword>
<protein>
    <submittedName>
        <fullName evidence="3">Uncharacterized protein</fullName>
    </submittedName>
</protein>
<accession>A0A914DIB9</accession>
<reference evidence="3" key="1">
    <citation type="submission" date="2022-11" db="UniProtKB">
        <authorList>
            <consortium name="WormBaseParasite"/>
        </authorList>
    </citation>
    <scope>IDENTIFICATION</scope>
</reference>
<dbReference type="AlphaFoldDB" id="A0A914DIB9"/>
<evidence type="ECO:0000256" key="1">
    <source>
        <dbReference type="SAM" id="Phobius"/>
    </source>
</evidence>